<dbReference type="InterPro" id="IPR018639">
    <property type="entry name" value="DUF2062"/>
</dbReference>
<feature type="domain" description="DUF2062" evidence="2">
    <location>
        <begin position="14"/>
        <end position="153"/>
    </location>
</feature>
<keyword evidence="1" id="KW-1133">Transmembrane helix</keyword>
<feature type="transmembrane region" description="Helical" evidence="1">
    <location>
        <begin position="69"/>
        <end position="91"/>
    </location>
</feature>
<dbReference type="RefSeq" id="WP_100667481.1">
    <property type="nucleotide sequence ID" value="NZ_CP024955.1"/>
</dbReference>
<evidence type="ECO:0000313" key="5">
    <source>
        <dbReference type="Proteomes" id="UP000231932"/>
    </source>
</evidence>
<dbReference type="OrthoDB" id="9794343at2"/>
<evidence type="ECO:0000256" key="1">
    <source>
        <dbReference type="SAM" id="Phobius"/>
    </source>
</evidence>
<organism evidence="3 5">
    <name type="scientific">Kyrpidia spormannii</name>
    <dbReference type="NCBI Taxonomy" id="2055160"/>
    <lineage>
        <taxon>Bacteria</taxon>
        <taxon>Bacillati</taxon>
        <taxon>Bacillota</taxon>
        <taxon>Bacilli</taxon>
        <taxon>Bacillales</taxon>
        <taxon>Alicyclobacillaceae</taxon>
        <taxon>Kyrpidia</taxon>
    </lineage>
</organism>
<dbReference type="EMBL" id="CP024955">
    <property type="protein sequence ID" value="ATY84667.1"/>
    <property type="molecule type" value="Genomic_DNA"/>
</dbReference>
<feature type="transmembrane region" description="Helical" evidence="1">
    <location>
        <begin position="37"/>
        <end position="63"/>
    </location>
</feature>
<keyword evidence="1" id="KW-0472">Membrane</keyword>
<evidence type="ECO:0000313" key="4">
    <source>
        <dbReference type="EMBL" id="CAB3392495.1"/>
    </source>
</evidence>
<dbReference type="EMBL" id="LR792683">
    <property type="protein sequence ID" value="CAB3392495.1"/>
    <property type="molecule type" value="Genomic_DNA"/>
</dbReference>
<dbReference type="Pfam" id="PF09835">
    <property type="entry name" value="DUF2062"/>
    <property type="match status" value="1"/>
</dbReference>
<dbReference type="AlphaFoldDB" id="A0A2K8N787"/>
<sequence>MKGRERGIFRGLGRWMRYYLLRLVRVRDEQRRVQKGIALGAVMHFIPTPGIGLAVALIIAVFLRANKAATTIANVFAAPAAVPMWFLNYWVGKLFVGAKNAGHVVDVHGQGFVAMWHWLASQGVGFFIGIGVNMVVGFAILYVVSGWVLRRAAAKIQSRRASPSPEGRP</sequence>
<accession>A0A2K8N787</accession>
<feature type="transmembrane region" description="Helical" evidence="1">
    <location>
        <begin position="126"/>
        <end position="149"/>
    </location>
</feature>
<proteinExistence type="predicted"/>
<keyword evidence="5" id="KW-1185">Reference proteome</keyword>
<reference evidence="4 6" key="3">
    <citation type="submission" date="2020-04" db="EMBL/GenBank/DDBJ databases">
        <authorList>
            <person name="Hogendoorn C."/>
        </authorList>
    </citation>
    <scope>NUCLEOTIDE SEQUENCE [LARGE SCALE GENOMIC DNA]</scope>
    <source>
        <strain evidence="4">COOX1</strain>
    </source>
</reference>
<evidence type="ECO:0000313" key="3">
    <source>
        <dbReference type="EMBL" id="ATY84667.1"/>
    </source>
</evidence>
<gene>
    <name evidence="4" type="ORF">COOX1_1439</name>
    <name evidence="3" type="ORF">CVV65_06720</name>
</gene>
<evidence type="ECO:0000313" key="6">
    <source>
        <dbReference type="Proteomes" id="UP000502196"/>
    </source>
</evidence>
<evidence type="ECO:0000259" key="2">
    <source>
        <dbReference type="Pfam" id="PF09835"/>
    </source>
</evidence>
<protein>
    <recommendedName>
        <fullName evidence="2">DUF2062 domain-containing protein</fullName>
    </recommendedName>
</protein>
<dbReference type="KEGG" id="kyr:CVV65_06720"/>
<reference evidence="5" key="1">
    <citation type="submission" date="2017-11" db="EMBL/GenBank/DDBJ databases">
        <title>Complete Genome Sequence of Kyrpidia sp. Strain EA-1, a thermophilic, hydrogen-oxidizing Bacterium, isolated from the Azores.</title>
        <authorList>
            <person name="Reiner J.E."/>
            <person name="Lapp C.J."/>
            <person name="Bunk B."/>
            <person name="Gescher J."/>
        </authorList>
    </citation>
    <scope>NUCLEOTIDE SEQUENCE [LARGE SCALE GENOMIC DNA]</scope>
    <source>
        <strain evidence="5">EA-1</strain>
    </source>
</reference>
<dbReference type="Proteomes" id="UP000231932">
    <property type="component" value="Chromosome"/>
</dbReference>
<dbReference type="Proteomes" id="UP000502196">
    <property type="component" value="Chromosome"/>
</dbReference>
<reference evidence="3" key="2">
    <citation type="journal article" date="2018" name="Genome Announc.">
        <title>Complete Genome Sequence of Kyrpidia sp. Strain EA-1, a Thermophilic Knallgas Bacterium, Isolated from the Azores.</title>
        <authorList>
            <person name="Reiner J.E."/>
            <person name="Lapp C.J."/>
            <person name="Bunk B."/>
            <person name="Sproer C."/>
            <person name="Overmann J."/>
            <person name="Gescher J."/>
        </authorList>
    </citation>
    <scope>NUCLEOTIDE SEQUENCE</scope>
    <source>
        <strain evidence="3">EA-1</strain>
    </source>
</reference>
<name>A0A2K8N787_9BACL</name>
<keyword evidence="1" id="KW-0812">Transmembrane</keyword>